<dbReference type="PANTHER" id="PTHR45631">
    <property type="entry name" value="OS07G0107800 PROTEIN-RELATED"/>
    <property type="match status" value="1"/>
</dbReference>
<dbReference type="FunFam" id="3.80.10.10:FF:000129">
    <property type="entry name" value="Leucine-rich repeat receptor-like kinase"/>
    <property type="match status" value="1"/>
</dbReference>
<proteinExistence type="predicted"/>
<keyword evidence="12" id="KW-1185">Reference proteome</keyword>
<feature type="chain" id="PRO_5044742499" description="Malectin-like domain-containing protein" evidence="9">
    <location>
        <begin position="22"/>
        <end position="518"/>
    </location>
</feature>
<feature type="domain" description="Malectin-like" evidence="10">
    <location>
        <begin position="32"/>
        <end position="353"/>
    </location>
</feature>
<dbReference type="InterPro" id="IPR024788">
    <property type="entry name" value="Malectin-like_Carb-bd_dom"/>
</dbReference>
<dbReference type="GO" id="GO:0016020">
    <property type="term" value="C:membrane"/>
    <property type="evidence" value="ECO:0007669"/>
    <property type="project" value="UniProtKB-SubCell"/>
</dbReference>
<evidence type="ECO:0000256" key="4">
    <source>
        <dbReference type="ARBA" id="ARBA00022729"/>
    </source>
</evidence>
<dbReference type="InterPro" id="IPR032675">
    <property type="entry name" value="LRR_dom_sf"/>
</dbReference>
<keyword evidence="7" id="KW-0472">Membrane</keyword>
<evidence type="ECO:0000256" key="8">
    <source>
        <dbReference type="ARBA" id="ARBA00023170"/>
    </source>
</evidence>
<dbReference type="Pfam" id="PF12819">
    <property type="entry name" value="Malectin_like"/>
    <property type="match status" value="1"/>
</dbReference>
<evidence type="ECO:0000313" key="11">
    <source>
        <dbReference type="EMBL" id="KAL3727337.1"/>
    </source>
</evidence>
<organism evidence="11 12">
    <name type="scientific">Eucalyptus globulus</name>
    <name type="common">Tasmanian blue gum</name>
    <dbReference type="NCBI Taxonomy" id="34317"/>
    <lineage>
        <taxon>Eukaryota</taxon>
        <taxon>Viridiplantae</taxon>
        <taxon>Streptophyta</taxon>
        <taxon>Embryophyta</taxon>
        <taxon>Tracheophyta</taxon>
        <taxon>Spermatophyta</taxon>
        <taxon>Magnoliopsida</taxon>
        <taxon>eudicotyledons</taxon>
        <taxon>Gunneridae</taxon>
        <taxon>Pentapetalae</taxon>
        <taxon>rosids</taxon>
        <taxon>malvids</taxon>
        <taxon>Myrtales</taxon>
        <taxon>Myrtaceae</taxon>
        <taxon>Myrtoideae</taxon>
        <taxon>Eucalypteae</taxon>
        <taxon>Eucalyptus</taxon>
    </lineage>
</organism>
<dbReference type="SUPFAM" id="SSF52058">
    <property type="entry name" value="L domain-like"/>
    <property type="match status" value="1"/>
</dbReference>
<sequence length="518" mass="55589">MSRTSLLLVLSLLLFLSPSLSQPPPPPSGTLIDCGAAAPTAAANGLRWLPDAPSLVSAGAPRNVAVRTLDPTLATVRSFPNLPGRKFCYVVGVARGSRYAVRSTYFYGGVNGRPDPPVFDQMVDGTLWAVVNTTADYRRGSASYYEGVFLAQGKTMSFCVGANAHTDSDPFVSALEFIQLGDSMYNSTDFGSSALSLVARNSFGYGGAPIRFPDDQFDRFWEPFGEENSSKTSNNLTVSGFWNLPPLKVFETELTVPTSQPLELQWPPGPLPNASYYIALYFANGHDSVAGGSRIQNITVNGVPYYSNLNVTSDGAAVFTSKWPLIGLTTINLVPTSNSTLGPMINAGEAFQVLPLGRTTHTRDVIALENLKLSLRNYPIDWSGDPCSPQQYSWTGVKCSQGSRIRVVSLNLTSMGLSGTLSPYLANMTALTGIWLGNNGLYGPIPKLSSLKHLEILHLNDNQLDGPIPSSLGDISGLQELFLQNNNLTGQVPSSLLNKPGLNLKVNGNHLSSAQPPH</sequence>
<keyword evidence="2" id="KW-0433">Leucine-rich repeat</keyword>
<dbReference type="InterPro" id="IPR001611">
    <property type="entry name" value="Leu-rich_rpt"/>
</dbReference>
<comment type="caution">
    <text evidence="11">The sequence shown here is derived from an EMBL/GenBank/DDBJ whole genome shotgun (WGS) entry which is preliminary data.</text>
</comment>
<keyword evidence="6" id="KW-1133">Transmembrane helix</keyword>
<evidence type="ECO:0000256" key="7">
    <source>
        <dbReference type="ARBA" id="ARBA00023136"/>
    </source>
</evidence>
<dbReference type="Proteomes" id="UP001634007">
    <property type="component" value="Unassembled WGS sequence"/>
</dbReference>
<keyword evidence="4 9" id="KW-0732">Signal</keyword>
<evidence type="ECO:0000313" key="12">
    <source>
        <dbReference type="Proteomes" id="UP001634007"/>
    </source>
</evidence>
<keyword evidence="5" id="KW-0677">Repeat</keyword>
<evidence type="ECO:0000256" key="3">
    <source>
        <dbReference type="ARBA" id="ARBA00022692"/>
    </source>
</evidence>
<keyword evidence="8" id="KW-0675">Receptor</keyword>
<dbReference type="Gene3D" id="2.60.120.430">
    <property type="entry name" value="Galactose-binding lectin"/>
    <property type="match status" value="1"/>
</dbReference>
<dbReference type="EMBL" id="JBJKBG010000008">
    <property type="protein sequence ID" value="KAL3727337.1"/>
    <property type="molecule type" value="Genomic_DNA"/>
</dbReference>
<evidence type="ECO:0000256" key="9">
    <source>
        <dbReference type="SAM" id="SignalP"/>
    </source>
</evidence>
<reference evidence="11 12" key="1">
    <citation type="submission" date="2024-11" db="EMBL/GenBank/DDBJ databases">
        <title>Chromosome-level genome assembly of Eucalyptus globulus Labill. provides insights into its genome evolution.</title>
        <authorList>
            <person name="Li X."/>
        </authorList>
    </citation>
    <scope>NUCLEOTIDE SEQUENCE [LARGE SCALE GENOMIC DNA]</scope>
    <source>
        <strain evidence="11">CL2024</strain>
        <tissue evidence="11">Fresh tender leaves</tissue>
    </source>
</reference>
<evidence type="ECO:0000256" key="5">
    <source>
        <dbReference type="ARBA" id="ARBA00022737"/>
    </source>
</evidence>
<dbReference type="Pfam" id="PF00560">
    <property type="entry name" value="LRR_1"/>
    <property type="match status" value="2"/>
</dbReference>
<accession>A0ABD3JJS4</accession>
<dbReference type="AlphaFoldDB" id="A0ABD3JJS4"/>
<comment type="subcellular location">
    <subcellularLocation>
        <location evidence="1">Membrane</location>
        <topology evidence="1">Single-pass membrane protein</topology>
    </subcellularLocation>
</comment>
<protein>
    <recommendedName>
        <fullName evidence="10">Malectin-like domain-containing protein</fullName>
    </recommendedName>
</protein>
<keyword evidence="3" id="KW-0812">Transmembrane</keyword>
<feature type="signal peptide" evidence="9">
    <location>
        <begin position="1"/>
        <end position="21"/>
    </location>
</feature>
<gene>
    <name evidence="11" type="ORF">ACJRO7_032123</name>
</gene>
<evidence type="ECO:0000259" key="10">
    <source>
        <dbReference type="Pfam" id="PF12819"/>
    </source>
</evidence>
<dbReference type="Gene3D" id="3.80.10.10">
    <property type="entry name" value="Ribonuclease Inhibitor"/>
    <property type="match status" value="2"/>
</dbReference>
<evidence type="ECO:0000256" key="2">
    <source>
        <dbReference type="ARBA" id="ARBA00022614"/>
    </source>
</evidence>
<evidence type="ECO:0000256" key="1">
    <source>
        <dbReference type="ARBA" id="ARBA00004167"/>
    </source>
</evidence>
<evidence type="ECO:0000256" key="6">
    <source>
        <dbReference type="ARBA" id="ARBA00022989"/>
    </source>
</evidence>
<name>A0ABD3JJS4_EUCGL</name>
<dbReference type="PANTHER" id="PTHR45631:SF3">
    <property type="entry name" value="OS05G0393100 PROTEIN"/>
    <property type="match status" value="1"/>
</dbReference>